<proteinExistence type="predicted"/>
<comment type="caution">
    <text evidence="1">The sequence shown here is derived from an EMBL/GenBank/DDBJ whole genome shotgun (WGS) entry which is preliminary data.</text>
</comment>
<gene>
    <name evidence="1" type="ORF">RPERSI_LOCUS32619</name>
</gene>
<name>A0ACA9SL92_9GLOM</name>
<reference evidence="1" key="1">
    <citation type="submission" date="2021-06" db="EMBL/GenBank/DDBJ databases">
        <authorList>
            <person name="Kallberg Y."/>
            <person name="Tangrot J."/>
            <person name="Rosling A."/>
        </authorList>
    </citation>
    <scope>NUCLEOTIDE SEQUENCE</scope>
    <source>
        <strain evidence="1">MA461A</strain>
    </source>
</reference>
<keyword evidence="2" id="KW-1185">Reference proteome</keyword>
<evidence type="ECO:0000313" key="1">
    <source>
        <dbReference type="EMBL" id="CAG8843120.1"/>
    </source>
</evidence>
<dbReference type="Proteomes" id="UP000789920">
    <property type="component" value="Unassembled WGS sequence"/>
</dbReference>
<feature type="non-terminal residue" evidence="1">
    <location>
        <position position="53"/>
    </location>
</feature>
<protein>
    <submittedName>
        <fullName evidence="1">12350_t:CDS:1</fullName>
    </submittedName>
</protein>
<feature type="non-terminal residue" evidence="1">
    <location>
        <position position="1"/>
    </location>
</feature>
<sequence>KTDISSTIAIIIITTITFIIPTTNITNTTSAFLYSTDIIFNITGAPTTTRSKQ</sequence>
<organism evidence="1 2">
    <name type="scientific">Racocetra persica</name>
    <dbReference type="NCBI Taxonomy" id="160502"/>
    <lineage>
        <taxon>Eukaryota</taxon>
        <taxon>Fungi</taxon>
        <taxon>Fungi incertae sedis</taxon>
        <taxon>Mucoromycota</taxon>
        <taxon>Glomeromycotina</taxon>
        <taxon>Glomeromycetes</taxon>
        <taxon>Diversisporales</taxon>
        <taxon>Gigasporaceae</taxon>
        <taxon>Racocetra</taxon>
    </lineage>
</organism>
<evidence type="ECO:0000313" key="2">
    <source>
        <dbReference type="Proteomes" id="UP000789920"/>
    </source>
</evidence>
<accession>A0ACA9SL92</accession>
<dbReference type="EMBL" id="CAJVQC010136992">
    <property type="protein sequence ID" value="CAG8843120.1"/>
    <property type="molecule type" value="Genomic_DNA"/>
</dbReference>